<name>A0A2A6CFD8_PRIPA</name>
<protein>
    <recommendedName>
        <fullName evidence="10">Sulfhydryl oxidase</fullName>
        <ecNumber evidence="10">1.8.3.2</ecNumber>
    </recommendedName>
</protein>
<evidence type="ECO:0000256" key="6">
    <source>
        <dbReference type="ARBA" id="ARBA00023002"/>
    </source>
</evidence>
<evidence type="ECO:0000256" key="7">
    <source>
        <dbReference type="ARBA" id="ARBA00023157"/>
    </source>
</evidence>
<reference evidence="14" key="1">
    <citation type="journal article" date="2008" name="Nat. Genet.">
        <title>The Pristionchus pacificus genome provides a unique perspective on nematode lifestyle and parasitism.</title>
        <authorList>
            <person name="Dieterich C."/>
            <person name="Clifton S.W."/>
            <person name="Schuster L.N."/>
            <person name="Chinwalla A."/>
            <person name="Delehaunty K."/>
            <person name="Dinkelacker I."/>
            <person name="Fulton L."/>
            <person name="Fulton R."/>
            <person name="Godfrey J."/>
            <person name="Minx P."/>
            <person name="Mitreva M."/>
            <person name="Roeseler W."/>
            <person name="Tian H."/>
            <person name="Witte H."/>
            <person name="Yang S.P."/>
            <person name="Wilson R.K."/>
            <person name="Sommer R.J."/>
        </authorList>
    </citation>
    <scope>NUCLEOTIDE SEQUENCE [LARGE SCALE GENOMIC DNA]</scope>
    <source>
        <strain evidence="14">PS312</strain>
    </source>
</reference>
<evidence type="ECO:0000256" key="4">
    <source>
        <dbReference type="ARBA" id="ARBA00022729"/>
    </source>
</evidence>
<dbReference type="OrthoDB" id="5872005at2759"/>
<evidence type="ECO:0000256" key="3">
    <source>
        <dbReference type="ARBA" id="ARBA00022630"/>
    </source>
</evidence>
<dbReference type="InterPro" id="IPR013766">
    <property type="entry name" value="Thioredoxin_domain"/>
</dbReference>
<evidence type="ECO:0000313" key="13">
    <source>
        <dbReference type="EnsemblMetazoa" id="PPA38354.1"/>
    </source>
</evidence>
<dbReference type="GO" id="GO:0005615">
    <property type="term" value="C:extracellular space"/>
    <property type="evidence" value="ECO:0000318"/>
    <property type="project" value="GO_Central"/>
</dbReference>
<organism evidence="13 14">
    <name type="scientific">Pristionchus pacificus</name>
    <name type="common">Parasitic nematode worm</name>
    <dbReference type="NCBI Taxonomy" id="54126"/>
    <lineage>
        <taxon>Eukaryota</taxon>
        <taxon>Metazoa</taxon>
        <taxon>Ecdysozoa</taxon>
        <taxon>Nematoda</taxon>
        <taxon>Chromadorea</taxon>
        <taxon>Rhabditida</taxon>
        <taxon>Rhabditina</taxon>
        <taxon>Diplogasteromorpha</taxon>
        <taxon>Diplogasteroidea</taxon>
        <taxon>Neodiplogasteridae</taxon>
        <taxon>Pristionchus</taxon>
    </lineage>
</organism>
<keyword evidence="6 10" id="KW-0560">Oxidoreductase</keyword>
<dbReference type="FunFam" id="3.40.30.10:FF:000425">
    <property type="entry name" value="Sulfhydryl oxidase"/>
    <property type="match status" value="1"/>
</dbReference>
<dbReference type="InterPro" id="IPR017905">
    <property type="entry name" value="ERV/ALR_sulphydryl_oxidase"/>
</dbReference>
<dbReference type="GO" id="GO:0000139">
    <property type="term" value="C:Golgi membrane"/>
    <property type="evidence" value="ECO:0000318"/>
    <property type="project" value="GO_Central"/>
</dbReference>
<keyword evidence="3 10" id="KW-0285">Flavoprotein</keyword>
<evidence type="ECO:0000256" key="2">
    <source>
        <dbReference type="ARBA" id="ARBA00006041"/>
    </source>
</evidence>
<dbReference type="InterPro" id="IPR036774">
    <property type="entry name" value="ERV/ALR_sulphydryl_oxid_sf"/>
</dbReference>
<keyword evidence="5 10" id="KW-0274">FAD</keyword>
<dbReference type="Pfam" id="PF18371">
    <property type="entry name" value="FAD_SOX"/>
    <property type="match status" value="1"/>
</dbReference>
<comment type="similarity">
    <text evidence="2">Belongs to the quiescin-sulfhydryl oxidase (QSOX) family.</text>
</comment>
<feature type="chain" id="PRO_5044231726" description="Sulfhydryl oxidase" evidence="12">
    <location>
        <begin position="41"/>
        <end position="517"/>
    </location>
</feature>
<keyword evidence="8" id="KW-0325">Glycoprotein</keyword>
<evidence type="ECO:0000256" key="12">
    <source>
        <dbReference type="SAM" id="SignalP"/>
    </source>
</evidence>
<evidence type="ECO:0000256" key="9">
    <source>
        <dbReference type="ARBA" id="ARBA00048864"/>
    </source>
</evidence>
<dbReference type="Gene3D" id="3.40.30.10">
    <property type="entry name" value="Glutaredoxin"/>
    <property type="match status" value="1"/>
</dbReference>
<dbReference type="PROSITE" id="PS51324">
    <property type="entry name" value="ERV_ALR"/>
    <property type="match status" value="1"/>
</dbReference>
<dbReference type="InterPro" id="IPR040986">
    <property type="entry name" value="QSOX_FAD-bd_dom"/>
</dbReference>
<dbReference type="EnsemblMetazoa" id="PPA38354.1">
    <property type="protein sequence ID" value="PPA38354.1"/>
    <property type="gene ID" value="WBGene00276723"/>
</dbReference>
<reference evidence="13" key="2">
    <citation type="submission" date="2022-06" db="UniProtKB">
        <authorList>
            <consortium name="EnsemblMetazoa"/>
        </authorList>
    </citation>
    <scope>IDENTIFICATION</scope>
    <source>
        <strain evidence="13">PS312</strain>
    </source>
</reference>
<sequence length="517" mass="56382">CSRQTMGGARGARRSRPAFLPLPSLLLLLSLCFLPSTALADSLYDPSDPILELDNDNFNASVYGQKRAFFVEFYSSWCGACIGYAPTFKKFARQLESWSSVVQVTVVNCADDKNMPLCREHQIAAFPTLKYFKYNSASAGDAQPFNGDKHDLATLPLQVAQMVHDNWATERPAEWPSFEPIAPSTTVKEIWSAADGANLVAVVAQEEPAALAWALTINYAGDRRVRTAIARPDHIQVVQEVGSAIDGKVLVYERGSARPVFISPEKPTFAEAQEKVAEFLQQALGDSLDKAAAAAGAAAPGSGAQAPPPHGPPGSARIVTSGGAKKQYDPAVWADLSQYQMQLVDLESAIAYMLTREIPRRATIDGEDLRAMKDWMAVMAKYAPGRTPTRRLLYRLNEWVQAKYTLTADDWTAQVASLQLELGNPLPSEITWLSCKGSKPNLRGYTCGLWTLAHAVTVEAHKQERNNPSFSSVSSVLSPFRHFIVRFLSCGECAANFAKEADKHNLAAAEKTGELGV</sequence>
<dbReference type="Gene3D" id="1.20.120.310">
    <property type="entry name" value="ERV/ALR sulfhydryl oxidase domain"/>
    <property type="match status" value="1"/>
</dbReference>
<evidence type="ECO:0000256" key="5">
    <source>
        <dbReference type="ARBA" id="ARBA00022827"/>
    </source>
</evidence>
<dbReference type="Pfam" id="PF00085">
    <property type="entry name" value="Thioredoxin"/>
    <property type="match status" value="1"/>
</dbReference>
<keyword evidence="4 12" id="KW-0732">Signal</keyword>
<dbReference type="Gene3D" id="1.20.120.1960">
    <property type="entry name" value="QSOX sulfhydryl oxidase domain"/>
    <property type="match status" value="1"/>
</dbReference>
<evidence type="ECO:0000313" key="14">
    <source>
        <dbReference type="Proteomes" id="UP000005239"/>
    </source>
</evidence>
<dbReference type="SUPFAM" id="SSF52833">
    <property type="entry name" value="Thioredoxin-like"/>
    <property type="match status" value="1"/>
</dbReference>
<dbReference type="CDD" id="cd02992">
    <property type="entry name" value="PDI_a_QSOX"/>
    <property type="match status" value="1"/>
</dbReference>
<dbReference type="PROSITE" id="PS51352">
    <property type="entry name" value="THIOREDOXIN_2"/>
    <property type="match status" value="1"/>
</dbReference>
<keyword evidence="14" id="KW-1185">Reference proteome</keyword>
<keyword evidence="7" id="KW-1015">Disulfide bond</keyword>
<evidence type="ECO:0000256" key="8">
    <source>
        <dbReference type="ARBA" id="ARBA00023180"/>
    </source>
</evidence>
<dbReference type="PANTHER" id="PTHR22897:SF26">
    <property type="entry name" value="SULFHYDRYL OXIDASE"/>
    <property type="match status" value="1"/>
</dbReference>
<dbReference type="InterPro" id="IPR036249">
    <property type="entry name" value="Thioredoxin-like_sf"/>
</dbReference>
<evidence type="ECO:0000256" key="11">
    <source>
        <dbReference type="SAM" id="MobiDB-lite"/>
    </source>
</evidence>
<proteinExistence type="inferred from homology"/>
<evidence type="ECO:0000256" key="10">
    <source>
        <dbReference type="RuleBase" id="RU371123"/>
    </source>
</evidence>
<accession>A0A8R1YVP1</accession>
<evidence type="ECO:0000256" key="1">
    <source>
        <dbReference type="ARBA" id="ARBA00001974"/>
    </source>
</evidence>
<feature type="compositionally biased region" description="Low complexity" evidence="11">
    <location>
        <begin position="295"/>
        <end position="305"/>
    </location>
</feature>
<dbReference type="PANTHER" id="PTHR22897">
    <property type="entry name" value="QUIESCIN Q6-RELATED SULFHYDRYL OXIDASE"/>
    <property type="match status" value="1"/>
</dbReference>
<gene>
    <name evidence="13" type="primary">WBGene00276723</name>
</gene>
<accession>A0A2A6CFD8</accession>
<dbReference type="AlphaFoldDB" id="A0A2A6CFD8"/>
<dbReference type="InterPro" id="IPR042568">
    <property type="entry name" value="QSOX_FAD-bd_sf"/>
</dbReference>
<dbReference type="EC" id="1.8.3.2" evidence="10"/>
<comment type="cofactor">
    <cofactor evidence="1 10">
        <name>FAD</name>
        <dbReference type="ChEBI" id="CHEBI:57692"/>
    </cofactor>
</comment>
<comment type="catalytic activity">
    <reaction evidence="9 10">
        <text>2 R'C(R)SH + O2 = R'C(R)S-S(R)CR' + H2O2</text>
        <dbReference type="Rhea" id="RHEA:17357"/>
        <dbReference type="ChEBI" id="CHEBI:15379"/>
        <dbReference type="ChEBI" id="CHEBI:16240"/>
        <dbReference type="ChEBI" id="CHEBI:16520"/>
        <dbReference type="ChEBI" id="CHEBI:17412"/>
        <dbReference type="EC" id="1.8.3.2"/>
    </reaction>
</comment>
<dbReference type="InterPro" id="IPR039798">
    <property type="entry name" value="Sulfhydryl_oxidase"/>
</dbReference>
<dbReference type="GO" id="GO:0006457">
    <property type="term" value="P:protein folding"/>
    <property type="evidence" value="ECO:0000318"/>
    <property type="project" value="GO_Central"/>
</dbReference>
<dbReference type="GO" id="GO:0003756">
    <property type="term" value="F:protein disulfide isomerase activity"/>
    <property type="evidence" value="ECO:0000318"/>
    <property type="project" value="GO_Central"/>
</dbReference>
<dbReference type="GO" id="GO:0016971">
    <property type="term" value="F:flavin-dependent sulfhydryl oxidase activity"/>
    <property type="evidence" value="ECO:0000318"/>
    <property type="project" value="GO_Central"/>
</dbReference>
<dbReference type="Proteomes" id="UP000005239">
    <property type="component" value="Unassembled WGS sequence"/>
</dbReference>
<feature type="region of interest" description="Disordered" evidence="11">
    <location>
        <begin position="295"/>
        <end position="321"/>
    </location>
</feature>
<dbReference type="SUPFAM" id="SSF69000">
    <property type="entry name" value="FAD-dependent thiol oxidase"/>
    <property type="match status" value="1"/>
</dbReference>
<dbReference type="Pfam" id="PF04777">
    <property type="entry name" value="Evr1_Alr"/>
    <property type="match status" value="1"/>
</dbReference>
<feature type="signal peptide" evidence="12">
    <location>
        <begin position="1"/>
        <end position="40"/>
    </location>
</feature>